<dbReference type="Proteomes" id="UP000735302">
    <property type="component" value="Unassembled WGS sequence"/>
</dbReference>
<dbReference type="InterPro" id="IPR023577">
    <property type="entry name" value="CYTH_domain"/>
</dbReference>
<sequence>MTQKVKHETRIHLDDVKGLGHFVELEVVLTDDETVEDGQKIAADIMEKLGINKEDLLDCAYMDLLKNLS</sequence>
<organism evidence="2 3">
    <name type="scientific">Plakobranchus ocellatus</name>
    <dbReference type="NCBI Taxonomy" id="259542"/>
    <lineage>
        <taxon>Eukaryota</taxon>
        <taxon>Metazoa</taxon>
        <taxon>Spiralia</taxon>
        <taxon>Lophotrochozoa</taxon>
        <taxon>Mollusca</taxon>
        <taxon>Gastropoda</taxon>
        <taxon>Heterobranchia</taxon>
        <taxon>Euthyneura</taxon>
        <taxon>Panpulmonata</taxon>
        <taxon>Sacoglossa</taxon>
        <taxon>Placobranchoidea</taxon>
        <taxon>Plakobranchidae</taxon>
        <taxon>Plakobranchus</taxon>
    </lineage>
</organism>
<name>A0AAV4E371_9GAST</name>
<keyword evidence="3" id="KW-1185">Reference proteome</keyword>
<dbReference type="SUPFAM" id="SSF55154">
    <property type="entry name" value="CYTH-like phosphatases"/>
    <property type="match status" value="1"/>
</dbReference>
<dbReference type="InterPro" id="IPR033469">
    <property type="entry name" value="CYTH-like_dom_sf"/>
</dbReference>
<dbReference type="InterPro" id="IPR008173">
    <property type="entry name" value="Adenylyl_cyclase_CyaB"/>
</dbReference>
<proteinExistence type="predicted"/>
<dbReference type="GO" id="GO:0016462">
    <property type="term" value="F:pyrophosphatase activity"/>
    <property type="evidence" value="ECO:0007669"/>
    <property type="project" value="UniProtKB-ARBA"/>
</dbReference>
<accession>A0AAV4E371</accession>
<evidence type="ECO:0000259" key="1">
    <source>
        <dbReference type="PROSITE" id="PS51707"/>
    </source>
</evidence>
<evidence type="ECO:0000313" key="3">
    <source>
        <dbReference type="Proteomes" id="UP000735302"/>
    </source>
</evidence>
<dbReference type="EMBL" id="BLXT01008617">
    <property type="protein sequence ID" value="GFO50633.1"/>
    <property type="molecule type" value="Genomic_DNA"/>
</dbReference>
<dbReference type="PROSITE" id="PS51707">
    <property type="entry name" value="CYTH"/>
    <property type="match status" value="1"/>
</dbReference>
<protein>
    <submittedName>
        <fullName evidence="2">Adenylate cyclase</fullName>
    </submittedName>
</protein>
<dbReference type="AlphaFoldDB" id="A0AAV4E371"/>
<dbReference type="PANTHER" id="PTHR21028">
    <property type="entry name" value="SI:CH211-156B7.4"/>
    <property type="match status" value="1"/>
</dbReference>
<dbReference type="Pfam" id="PF01928">
    <property type="entry name" value="CYTH"/>
    <property type="match status" value="1"/>
</dbReference>
<reference evidence="2 3" key="1">
    <citation type="journal article" date="2021" name="Elife">
        <title>Chloroplast acquisition without the gene transfer in kleptoplastic sea slugs, Plakobranchus ocellatus.</title>
        <authorList>
            <person name="Maeda T."/>
            <person name="Takahashi S."/>
            <person name="Yoshida T."/>
            <person name="Shimamura S."/>
            <person name="Takaki Y."/>
            <person name="Nagai Y."/>
            <person name="Toyoda A."/>
            <person name="Suzuki Y."/>
            <person name="Arimoto A."/>
            <person name="Ishii H."/>
            <person name="Satoh N."/>
            <person name="Nishiyama T."/>
            <person name="Hasebe M."/>
            <person name="Maruyama T."/>
            <person name="Minagawa J."/>
            <person name="Obokata J."/>
            <person name="Shigenobu S."/>
        </authorList>
    </citation>
    <scope>NUCLEOTIDE SEQUENCE [LARGE SCALE GENOMIC DNA]</scope>
</reference>
<gene>
    <name evidence="2" type="ORF">PoB_007713800</name>
</gene>
<dbReference type="Gene3D" id="2.40.320.10">
    <property type="entry name" value="Hypothetical Protein Pfu-838710-001"/>
    <property type="match status" value="1"/>
</dbReference>
<evidence type="ECO:0000313" key="2">
    <source>
        <dbReference type="EMBL" id="GFO50633.1"/>
    </source>
</evidence>
<feature type="domain" description="CYTH" evidence="1">
    <location>
        <begin position="1"/>
        <end position="67"/>
    </location>
</feature>
<dbReference type="PANTHER" id="PTHR21028:SF2">
    <property type="entry name" value="CYTH DOMAIN-CONTAINING PROTEIN"/>
    <property type="match status" value="1"/>
</dbReference>
<comment type="caution">
    <text evidence="2">The sequence shown here is derived from an EMBL/GenBank/DDBJ whole genome shotgun (WGS) entry which is preliminary data.</text>
</comment>